<feature type="coiled-coil region" evidence="1">
    <location>
        <begin position="141"/>
        <end position="168"/>
    </location>
</feature>
<feature type="transmembrane region" description="Helical" evidence="2">
    <location>
        <begin position="50"/>
        <end position="69"/>
    </location>
</feature>
<reference evidence="3 4" key="1">
    <citation type="submission" date="2016-11" db="EMBL/GenBank/DDBJ databases">
        <title>Mixed transmission modes and dynamic genome evolution in an obligate animal-bacterial symbiosis.</title>
        <authorList>
            <person name="Russell S.L."/>
            <person name="Corbett-Detig R.B."/>
            <person name="Cavanaugh C.M."/>
        </authorList>
    </citation>
    <scope>NUCLEOTIDE SEQUENCE [LARGE SCALE GENOMIC DNA]</scope>
    <source>
        <strain evidence="3">Sveles-Q1</strain>
    </source>
</reference>
<keyword evidence="2" id="KW-0812">Transmembrane</keyword>
<protein>
    <recommendedName>
        <fullName evidence="5">Pyridine nucleotide-disulfide oxidoreductase</fullName>
    </recommendedName>
</protein>
<feature type="transmembrane region" description="Helical" evidence="2">
    <location>
        <begin position="12"/>
        <end position="35"/>
    </location>
</feature>
<dbReference type="RefSeq" id="WP_078483616.1">
    <property type="nucleotide sequence ID" value="NZ_MPRL01000028.1"/>
</dbReference>
<feature type="transmembrane region" description="Helical" evidence="2">
    <location>
        <begin position="115"/>
        <end position="134"/>
    </location>
</feature>
<dbReference type="EMBL" id="MPRL01000028">
    <property type="protein sequence ID" value="OOZ40291.1"/>
    <property type="molecule type" value="Genomic_DNA"/>
</dbReference>
<dbReference type="AlphaFoldDB" id="A0A1T2L5E3"/>
<gene>
    <name evidence="3" type="ORF">BOW53_08260</name>
</gene>
<proteinExistence type="predicted"/>
<evidence type="ECO:0000313" key="3">
    <source>
        <dbReference type="EMBL" id="OOZ40291.1"/>
    </source>
</evidence>
<name>A0A1T2L5E3_9GAMM</name>
<keyword evidence="4" id="KW-1185">Reference proteome</keyword>
<comment type="caution">
    <text evidence="3">The sequence shown here is derived from an EMBL/GenBank/DDBJ whole genome shotgun (WGS) entry which is preliminary data.</text>
</comment>
<organism evidence="3 4">
    <name type="scientific">Solemya pervernicosa gill symbiont</name>
    <dbReference type="NCBI Taxonomy" id="642797"/>
    <lineage>
        <taxon>Bacteria</taxon>
        <taxon>Pseudomonadati</taxon>
        <taxon>Pseudomonadota</taxon>
        <taxon>Gammaproteobacteria</taxon>
        <taxon>sulfur-oxidizing symbionts</taxon>
    </lineage>
</organism>
<evidence type="ECO:0000256" key="2">
    <source>
        <dbReference type="SAM" id="Phobius"/>
    </source>
</evidence>
<feature type="transmembrane region" description="Helical" evidence="2">
    <location>
        <begin position="90"/>
        <end position="109"/>
    </location>
</feature>
<sequence>MGATTTERQGWGAVFSGLITLSFAAAVVVVLYLGWRVSGERHIIAEEGTGYTLGIVGASLMVALLLYPLRKNARFMRHLGPVSYWFRLHMLFGVAGPVCIIFHANFNLGSLNSQVALFCMILVACSGLIGRYFYTKIHFGLYGHKATLVELRERLEKSENQILTSVANQQQIQQLLDQLVERSLSVSTLGGGIWRMLTTDRAISRRQRLLKKEIKRSIKAVAAKQGWSRPEQRQRRRESIRETTAFFHTARKVVQLNVFERLFALWHLFHLPFFLMMVVAGIVHIVAVHMY</sequence>
<keyword evidence="2" id="KW-1133">Transmembrane helix</keyword>
<keyword evidence="1" id="KW-0175">Coiled coil</keyword>
<dbReference type="OrthoDB" id="6401090at2"/>
<evidence type="ECO:0008006" key="5">
    <source>
        <dbReference type="Google" id="ProtNLM"/>
    </source>
</evidence>
<keyword evidence="2" id="KW-0472">Membrane</keyword>
<dbReference type="Proteomes" id="UP000191110">
    <property type="component" value="Unassembled WGS sequence"/>
</dbReference>
<accession>A0A1T2L5E3</accession>
<feature type="transmembrane region" description="Helical" evidence="2">
    <location>
        <begin position="262"/>
        <end position="287"/>
    </location>
</feature>
<evidence type="ECO:0000313" key="4">
    <source>
        <dbReference type="Proteomes" id="UP000191110"/>
    </source>
</evidence>
<evidence type="ECO:0000256" key="1">
    <source>
        <dbReference type="SAM" id="Coils"/>
    </source>
</evidence>